<keyword evidence="6" id="KW-0408">Iron</keyword>
<dbReference type="EMBL" id="AGYR01000064">
    <property type="protein sequence ID" value="ENZ08026.1"/>
    <property type="molecule type" value="Genomic_DNA"/>
</dbReference>
<dbReference type="HOGENOM" id="CLU_043374_3_1_9"/>
<sequence length="150" mass="16724">MKRIWIDAGKCDGCLNRTLACMNAHRADKGSIYDLDLTDPSNESRGFIHRQPGGSYRPIFCRHCDEPECVNSCMSGALSRNRKTGIVEYDEKRCAGCFMCVMNCPFGVLKPDTAARSRIIKCDFCKDSGSEPSCVKACPKKAIWIEEVQS</sequence>
<dbReference type="SUPFAM" id="SSF54862">
    <property type="entry name" value="4Fe-4S ferredoxins"/>
    <property type="match status" value="1"/>
</dbReference>
<dbReference type="CDD" id="cd10563">
    <property type="entry name" value="CooF_like"/>
    <property type="match status" value="1"/>
</dbReference>
<dbReference type="AlphaFoldDB" id="A0A0E2H3G5"/>
<keyword evidence="4" id="KW-0677">Repeat</keyword>
<dbReference type="Proteomes" id="UP000013085">
    <property type="component" value="Unassembled WGS sequence"/>
</dbReference>
<dbReference type="Pfam" id="PF13247">
    <property type="entry name" value="Fer4_11"/>
    <property type="match status" value="1"/>
</dbReference>
<keyword evidence="5" id="KW-0249">Electron transport</keyword>
<dbReference type="PATRIC" id="fig|999408.3.peg.5405"/>
<proteinExistence type="predicted"/>
<dbReference type="InterPro" id="IPR017896">
    <property type="entry name" value="4Fe4S_Fe-S-bd"/>
</dbReference>
<evidence type="ECO:0000256" key="7">
    <source>
        <dbReference type="ARBA" id="ARBA00023014"/>
    </source>
</evidence>
<reference evidence="9 10" key="1">
    <citation type="submission" date="2013-01" db="EMBL/GenBank/DDBJ databases">
        <title>The Genome Sequence of Clostridium clostridioforme 90A8.</title>
        <authorList>
            <consortium name="The Broad Institute Genome Sequencing Platform"/>
            <person name="Earl A."/>
            <person name="Ward D."/>
            <person name="Feldgarden M."/>
            <person name="Gevers D."/>
            <person name="Courvalin P."/>
            <person name="Lambert T."/>
            <person name="Walker B."/>
            <person name="Young S.K."/>
            <person name="Zeng Q."/>
            <person name="Gargeya S."/>
            <person name="Fitzgerald M."/>
            <person name="Haas B."/>
            <person name="Abouelleil A."/>
            <person name="Alvarado L."/>
            <person name="Arachchi H.M."/>
            <person name="Berlin A.M."/>
            <person name="Chapman S.B."/>
            <person name="Dewar J."/>
            <person name="Goldberg J."/>
            <person name="Griggs A."/>
            <person name="Gujja S."/>
            <person name="Hansen M."/>
            <person name="Howarth C."/>
            <person name="Imamovic A."/>
            <person name="Larimer J."/>
            <person name="McCowan C."/>
            <person name="Murphy C."/>
            <person name="Neiman D."/>
            <person name="Pearson M."/>
            <person name="Priest M."/>
            <person name="Roberts A."/>
            <person name="Saif S."/>
            <person name="Shea T."/>
            <person name="Sisk P."/>
            <person name="Sykes S."/>
            <person name="Wortman J."/>
            <person name="Nusbaum C."/>
            <person name="Birren B."/>
        </authorList>
    </citation>
    <scope>NUCLEOTIDE SEQUENCE [LARGE SCALE GENOMIC DNA]</scope>
    <source>
        <strain evidence="9 10">90A8</strain>
    </source>
</reference>
<gene>
    <name evidence="9" type="ORF">HMPREF1090_05019</name>
</gene>
<dbReference type="GeneID" id="57963432"/>
<evidence type="ECO:0000313" key="10">
    <source>
        <dbReference type="Proteomes" id="UP000013085"/>
    </source>
</evidence>
<keyword evidence="3" id="KW-0479">Metal-binding</keyword>
<comment type="caution">
    <text evidence="9">The sequence shown here is derived from an EMBL/GenBank/DDBJ whole genome shotgun (WGS) entry which is preliminary data.</text>
</comment>
<evidence type="ECO:0000256" key="3">
    <source>
        <dbReference type="ARBA" id="ARBA00022723"/>
    </source>
</evidence>
<keyword evidence="1" id="KW-0813">Transport</keyword>
<evidence type="ECO:0000256" key="4">
    <source>
        <dbReference type="ARBA" id="ARBA00022737"/>
    </source>
</evidence>
<dbReference type="RefSeq" id="WP_002585862.1">
    <property type="nucleotide sequence ID" value="NZ_KB850991.1"/>
</dbReference>
<evidence type="ECO:0000259" key="8">
    <source>
        <dbReference type="PROSITE" id="PS51379"/>
    </source>
</evidence>
<dbReference type="PANTHER" id="PTHR43177:SF5">
    <property type="entry name" value="ANAEROBIC DIMETHYL SULFOXIDE REDUCTASE CHAIN B-RELATED"/>
    <property type="match status" value="1"/>
</dbReference>
<dbReference type="GO" id="GO:0046872">
    <property type="term" value="F:metal ion binding"/>
    <property type="evidence" value="ECO:0007669"/>
    <property type="project" value="UniProtKB-KW"/>
</dbReference>
<feature type="domain" description="4Fe-4S ferredoxin-type" evidence="8">
    <location>
        <begin position="85"/>
        <end position="114"/>
    </location>
</feature>
<accession>A0A0E2H3G5</accession>
<name>A0A0E2H3G5_9FIRM</name>
<dbReference type="GO" id="GO:0051539">
    <property type="term" value="F:4 iron, 4 sulfur cluster binding"/>
    <property type="evidence" value="ECO:0007669"/>
    <property type="project" value="UniProtKB-KW"/>
</dbReference>
<evidence type="ECO:0000256" key="6">
    <source>
        <dbReference type="ARBA" id="ARBA00023004"/>
    </source>
</evidence>
<keyword evidence="2" id="KW-0004">4Fe-4S</keyword>
<dbReference type="PROSITE" id="PS00198">
    <property type="entry name" value="4FE4S_FER_1"/>
    <property type="match status" value="1"/>
</dbReference>
<evidence type="ECO:0000313" key="9">
    <source>
        <dbReference type="EMBL" id="ENZ08026.1"/>
    </source>
</evidence>
<evidence type="ECO:0000256" key="5">
    <source>
        <dbReference type="ARBA" id="ARBA00022982"/>
    </source>
</evidence>
<dbReference type="Gene3D" id="3.30.70.20">
    <property type="match status" value="2"/>
</dbReference>
<dbReference type="InterPro" id="IPR050954">
    <property type="entry name" value="ET_IronSulfur_Cluster-Binding"/>
</dbReference>
<evidence type="ECO:0000256" key="1">
    <source>
        <dbReference type="ARBA" id="ARBA00022448"/>
    </source>
</evidence>
<evidence type="ECO:0000256" key="2">
    <source>
        <dbReference type="ARBA" id="ARBA00022485"/>
    </source>
</evidence>
<keyword evidence="7" id="KW-0411">Iron-sulfur</keyword>
<organism evidence="9 10">
    <name type="scientific">[Clostridium] clostridioforme 90A8</name>
    <dbReference type="NCBI Taxonomy" id="999408"/>
    <lineage>
        <taxon>Bacteria</taxon>
        <taxon>Bacillati</taxon>
        <taxon>Bacillota</taxon>
        <taxon>Clostridia</taxon>
        <taxon>Lachnospirales</taxon>
        <taxon>Lachnospiraceae</taxon>
        <taxon>Enterocloster</taxon>
    </lineage>
</organism>
<protein>
    <submittedName>
        <fullName evidence="9">Nitrate reductase iron-sulfur subunit</fullName>
    </submittedName>
</protein>
<dbReference type="PANTHER" id="PTHR43177">
    <property type="entry name" value="PROTEIN NRFC"/>
    <property type="match status" value="1"/>
</dbReference>
<dbReference type="InterPro" id="IPR017900">
    <property type="entry name" value="4Fe4S_Fe_S_CS"/>
</dbReference>
<dbReference type="PROSITE" id="PS51379">
    <property type="entry name" value="4FE4S_FER_2"/>
    <property type="match status" value="1"/>
</dbReference>